<gene>
    <name evidence="9" type="ORF">Daura_21155</name>
</gene>
<dbReference type="GO" id="GO:0031419">
    <property type="term" value="F:cobalamin binding"/>
    <property type="evidence" value="ECO:0007669"/>
    <property type="project" value="UniProtKB-KW"/>
</dbReference>
<dbReference type="GO" id="GO:0005737">
    <property type="term" value="C:cytoplasm"/>
    <property type="evidence" value="ECO:0007669"/>
    <property type="project" value="TreeGrafter"/>
</dbReference>
<dbReference type="Gene3D" id="3.20.20.240">
    <property type="entry name" value="Methylmalonyl-CoA mutase"/>
    <property type="match status" value="1"/>
</dbReference>
<evidence type="ECO:0000259" key="8">
    <source>
        <dbReference type="Pfam" id="PF01642"/>
    </source>
</evidence>
<comment type="similarity">
    <text evidence="2">Belongs to the methylmalonyl-CoA mutase family.</text>
</comment>
<keyword evidence="7" id="KW-0170">Cobalt</keyword>
<comment type="cofactor">
    <cofactor evidence="1">
        <name>adenosylcob(III)alamin</name>
        <dbReference type="ChEBI" id="CHEBI:18408"/>
    </cofactor>
</comment>
<dbReference type="Proteomes" id="UP001058003">
    <property type="component" value="Chromosome"/>
</dbReference>
<dbReference type="Gene3D" id="3.40.50.280">
    <property type="entry name" value="Cobalamin-binding domain"/>
    <property type="match status" value="1"/>
</dbReference>
<sequence>MSASNLAQDSPLSAWWPAAAHREWCELAAAALTRGGSPDTDGTTVEALLSTTTYDGVEIRPLYTAGDDGRDGTGVPGLPPFVRGGTTRTPLAGGWQLRQHHAQPDPDRGRQAVIADLDAGVTSLWLRVGPGALPVTDIGAVLGPLDPARHTVVLDAGDALATAAQELLRIDPGVAGGLGADPLGLRARTGRSSDPTVADDLAVRCARAAPGLRAYTVDATVYHDAGGGDAEELGCALAVAVAYLRRMTASGLSVDEAFGQIEFRFAATADQFATIAKLRAARRLWWRVAQECGASPDSAAQRQHAVTSGAMMTTRDPWGNVLRTTVGCFGAAVGGADAVTVQPFDTALRLPDEQARRIARNTSSILLQEAHLGRVLDPAGGSWYVGELTGELAQAAWSWFAEIERAGGADTAWESGLLARRLAATWQRRAEDLAHRRETVTGVTDFPLLSEAPPGRPAATAAEGGLPRHRYAEDFEALRDRSDAWLAAHGERPAVFLAAFGPGSAGGPRAAFTTNLFAAGGIETRTGGPGDPAELAAAFTASGLRVACLVATDAGYAEHAAATAAALKAAGAARVWLAGKPGPRAASDAEAGVDGYLHLGCDALAVLRSTYPDLEAAR</sequence>
<evidence type="ECO:0000313" key="10">
    <source>
        <dbReference type="Proteomes" id="UP001058003"/>
    </source>
</evidence>
<keyword evidence="10" id="KW-1185">Reference proteome</keyword>
<protein>
    <recommendedName>
        <fullName evidence="4">methylmalonyl-CoA mutase</fullName>
        <ecNumber evidence="4">5.4.99.2</ecNumber>
    </recommendedName>
</protein>
<dbReference type="KEGG" id="daur:Daura_21155"/>
<name>A0A9Q9IRG6_9ACTN</name>
<dbReference type="EC" id="5.4.99.2" evidence="4"/>
<dbReference type="PANTHER" id="PTHR48101">
    <property type="entry name" value="METHYLMALONYL-COA MUTASE, MITOCHONDRIAL-RELATED"/>
    <property type="match status" value="1"/>
</dbReference>
<dbReference type="SUPFAM" id="SSF51703">
    <property type="entry name" value="Cobalamin (vitamin B12)-dependent enzymes"/>
    <property type="match status" value="1"/>
</dbReference>
<proteinExistence type="inferred from homology"/>
<organism evidence="9 10">
    <name type="scientific">Dactylosporangium aurantiacum</name>
    <dbReference type="NCBI Taxonomy" id="35754"/>
    <lineage>
        <taxon>Bacteria</taxon>
        <taxon>Bacillati</taxon>
        <taxon>Actinomycetota</taxon>
        <taxon>Actinomycetes</taxon>
        <taxon>Micromonosporales</taxon>
        <taxon>Micromonosporaceae</taxon>
        <taxon>Dactylosporangium</taxon>
    </lineage>
</organism>
<dbReference type="GO" id="GO:0019678">
    <property type="term" value="P:propionate metabolic process, methylmalonyl pathway"/>
    <property type="evidence" value="ECO:0007669"/>
    <property type="project" value="TreeGrafter"/>
</dbReference>
<dbReference type="GO" id="GO:0004494">
    <property type="term" value="F:methylmalonyl-CoA mutase activity"/>
    <property type="evidence" value="ECO:0007669"/>
    <property type="project" value="UniProtKB-EC"/>
</dbReference>
<evidence type="ECO:0000256" key="5">
    <source>
        <dbReference type="ARBA" id="ARBA00022628"/>
    </source>
</evidence>
<accession>A0A9Q9IRG6</accession>
<dbReference type="EMBL" id="CP073767">
    <property type="protein sequence ID" value="UWZ58462.1"/>
    <property type="molecule type" value="Genomic_DNA"/>
</dbReference>
<evidence type="ECO:0000256" key="1">
    <source>
        <dbReference type="ARBA" id="ARBA00001922"/>
    </source>
</evidence>
<dbReference type="InterPro" id="IPR058549">
    <property type="entry name" value="MeMalonylCoA_mutase_a/b_site"/>
</dbReference>
<reference evidence="9" key="1">
    <citation type="submission" date="2021-04" db="EMBL/GenBank/DDBJ databases">
        <title>Dactylosporangium aurantiacum NRRL B-8018 full assembly.</title>
        <authorList>
            <person name="Hartkoorn R.C."/>
            <person name="Beaudoing E."/>
            <person name="Hot D."/>
        </authorList>
    </citation>
    <scope>NUCLEOTIDE SEQUENCE</scope>
    <source>
        <strain evidence="9">NRRL B-8018</strain>
    </source>
</reference>
<dbReference type="Pfam" id="PF01642">
    <property type="entry name" value="MM_CoA_mutase"/>
    <property type="match status" value="1"/>
</dbReference>
<dbReference type="AlphaFoldDB" id="A0A9Q9IRG6"/>
<evidence type="ECO:0000256" key="7">
    <source>
        <dbReference type="ARBA" id="ARBA00023285"/>
    </source>
</evidence>
<dbReference type="RefSeq" id="WP_033366497.1">
    <property type="nucleotide sequence ID" value="NZ_CP073767.1"/>
</dbReference>
<dbReference type="InterPro" id="IPR016176">
    <property type="entry name" value="Cbl-dep_enz_cat"/>
</dbReference>
<evidence type="ECO:0000256" key="2">
    <source>
        <dbReference type="ARBA" id="ARBA00008465"/>
    </source>
</evidence>
<evidence type="ECO:0000256" key="6">
    <source>
        <dbReference type="ARBA" id="ARBA00023235"/>
    </source>
</evidence>
<keyword evidence="5" id="KW-0846">Cobalamin</keyword>
<dbReference type="CDD" id="cd03677">
    <property type="entry name" value="MM_CoA_mutase_beta"/>
    <property type="match status" value="1"/>
</dbReference>
<evidence type="ECO:0000256" key="4">
    <source>
        <dbReference type="ARBA" id="ARBA00012398"/>
    </source>
</evidence>
<evidence type="ECO:0000313" key="9">
    <source>
        <dbReference type="EMBL" id="UWZ58462.1"/>
    </source>
</evidence>
<dbReference type="InterPro" id="IPR006099">
    <property type="entry name" value="MeMalonylCoA_mutase_a/b_cat"/>
</dbReference>
<feature type="domain" description="Methylmalonyl-CoA mutase alpha/beta chain catalytic" evidence="8">
    <location>
        <begin position="200"/>
        <end position="447"/>
    </location>
</feature>
<comment type="subunit">
    <text evidence="3">Heterodimer of an alpha and a beta chain.</text>
</comment>
<evidence type="ECO:0000256" key="3">
    <source>
        <dbReference type="ARBA" id="ARBA00011870"/>
    </source>
</evidence>
<dbReference type="PROSITE" id="PS00544">
    <property type="entry name" value="METMALONYL_COA_MUTASE"/>
    <property type="match status" value="1"/>
</dbReference>
<keyword evidence="6" id="KW-0413">Isomerase</keyword>
<dbReference type="PANTHER" id="PTHR48101:SF4">
    <property type="entry name" value="METHYLMALONYL-COA MUTASE, MITOCHONDRIAL"/>
    <property type="match status" value="1"/>
</dbReference>